<gene>
    <name evidence="2" type="ORF">GPM918_LOCUS27949</name>
    <name evidence="3" type="ORF">SRO942_LOCUS28376</name>
</gene>
<evidence type="ECO:0000313" key="3">
    <source>
        <dbReference type="EMBL" id="CAF4093730.1"/>
    </source>
</evidence>
<dbReference type="AlphaFoldDB" id="A0A815CT09"/>
<reference evidence="2" key="1">
    <citation type="submission" date="2021-02" db="EMBL/GenBank/DDBJ databases">
        <authorList>
            <person name="Nowell W R."/>
        </authorList>
    </citation>
    <scope>NUCLEOTIDE SEQUENCE</scope>
</reference>
<protein>
    <submittedName>
        <fullName evidence="2">Uncharacterized protein</fullName>
    </submittedName>
</protein>
<feature type="region of interest" description="Disordered" evidence="1">
    <location>
        <begin position="1"/>
        <end position="49"/>
    </location>
</feature>
<organism evidence="2 4">
    <name type="scientific">Didymodactylos carnosus</name>
    <dbReference type="NCBI Taxonomy" id="1234261"/>
    <lineage>
        <taxon>Eukaryota</taxon>
        <taxon>Metazoa</taxon>
        <taxon>Spiralia</taxon>
        <taxon>Gnathifera</taxon>
        <taxon>Rotifera</taxon>
        <taxon>Eurotatoria</taxon>
        <taxon>Bdelloidea</taxon>
        <taxon>Philodinida</taxon>
        <taxon>Philodinidae</taxon>
        <taxon>Didymodactylos</taxon>
    </lineage>
</organism>
<feature type="non-terminal residue" evidence="2">
    <location>
        <position position="1"/>
    </location>
</feature>
<feature type="compositionally biased region" description="Basic and acidic residues" evidence="1">
    <location>
        <begin position="7"/>
        <end position="16"/>
    </location>
</feature>
<evidence type="ECO:0000256" key="1">
    <source>
        <dbReference type="SAM" id="MobiDB-lite"/>
    </source>
</evidence>
<feature type="compositionally biased region" description="Acidic residues" evidence="1">
    <location>
        <begin position="17"/>
        <end position="40"/>
    </location>
</feature>
<dbReference type="Proteomes" id="UP000681722">
    <property type="component" value="Unassembled WGS sequence"/>
</dbReference>
<evidence type="ECO:0000313" key="4">
    <source>
        <dbReference type="Proteomes" id="UP000663829"/>
    </source>
</evidence>
<keyword evidence="4" id="KW-1185">Reference proteome</keyword>
<accession>A0A815CT09</accession>
<comment type="caution">
    <text evidence="2">The sequence shown here is derived from an EMBL/GenBank/DDBJ whole genome shotgun (WGS) entry which is preliminary data.</text>
</comment>
<dbReference type="EMBL" id="CAJOBC010031835">
    <property type="protein sequence ID" value="CAF4093730.1"/>
    <property type="molecule type" value="Genomic_DNA"/>
</dbReference>
<dbReference type="Proteomes" id="UP000663829">
    <property type="component" value="Unassembled WGS sequence"/>
</dbReference>
<proteinExistence type="predicted"/>
<evidence type="ECO:0000313" key="2">
    <source>
        <dbReference type="EMBL" id="CAF1289264.1"/>
    </source>
</evidence>
<dbReference type="EMBL" id="CAJNOQ010011975">
    <property type="protein sequence ID" value="CAF1289264.1"/>
    <property type="molecule type" value="Genomic_DNA"/>
</dbReference>
<sequence length="49" mass="5352">INLPFHGKAELENHPEEDGEEGDDVEEESEGGEASPEEMEAQSPNLQDS</sequence>
<name>A0A815CT09_9BILA</name>